<name>A0A1G5XAL4_9HYPH</name>
<dbReference type="STRING" id="1165689.SAMN02927914_02083"/>
<proteinExistence type="predicted"/>
<accession>A0A1G5XAL4</accession>
<sequence length="127" mass="13327">MPQDADRNPAAPGLFALVAAASLSSSQLSTAALFDCQSCGACCSYSAEWPRFSTEDDAQLDRIPAKYVAANESGMRCEGVRCSALSGEVGKSTACGIYEVRPDVCRACMPGDDDCLMARHAHGLPTT</sequence>
<dbReference type="AlphaFoldDB" id="A0A1G5XAL4"/>
<feature type="chain" id="PRO_5011746441" description="YkgJ family cysteine cluster protein" evidence="1">
    <location>
        <begin position="32"/>
        <end position="127"/>
    </location>
</feature>
<dbReference type="Proteomes" id="UP000198588">
    <property type="component" value="Unassembled WGS sequence"/>
</dbReference>
<evidence type="ECO:0000313" key="3">
    <source>
        <dbReference type="Proteomes" id="UP000198588"/>
    </source>
</evidence>
<evidence type="ECO:0000256" key="1">
    <source>
        <dbReference type="SAM" id="SignalP"/>
    </source>
</evidence>
<organism evidence="2 3">
    <name type="scientific">Mesorhizobium qingshengii</name>
    <dbReference type="NCBI Taxonomy" id="1165689"/>
    <lineage>
        <taxon>Bacteria</taxon>
        <taxon>Pseudomonadati</taxon>
        <taxon>Pseudomonadota</taxon>
        <taxon>Alphaproteobacteria</taxon>
        <taxon>Hyphomicrobiales</taxon>
        <taxon>Phyllobacteriaceae</taxon>
        <taxon>Mesorhizobium</taxon>
    </lineage>
</organism>
<dbReference type="EMBL" id="FMXM01000005">
    <property type="protein sequence ID" value="SDA66807.1"/>
    <property type="molecule type" value="Genomic_DNA"/>
</dbReference>
<evidence type="ECO:0008006" key="4">
    <source>
        <dbReference type="Google" id="ProtNLM"/>
    </source>
</evidence>
<dbReference type="OrthoDB" id="196483at2"/>
<dbReference type="InterPro" id="IPR005358">
    <property type="entry name" value="Puta_zinc/iron-chelating_dom"/>
</dbReference>
<keyword evidence="1" id="KW-0732">Signal</keyword>
<dbReference type="Pfam" id="PF03692">
    <property type="entry name" value="CxxCxxCC"/>
    <property type="match status" value="1"/>
</dbReference>
<protein>
    <recommendedName>
        <fullName evidence="4">YkgJ family cysteine cluster protein</fullName>
    </recommendedName>
</protein>
<reference evidence="2 3" key="1">
    <citation type="submission" date="2016-10" db="EMBL/GenBank/DDBJ databases">
        <authorList>
            <person name="de Groot N.N."/>
        </authorList>
    </citation>
    <scope>NUCLEOTIDE SEQUENCE [LARGE SCALE GENOMIC DNA]</scope>
    <source>
        <strain evidence="2 3">CGMCC 1.12097</strain>
    </source>
</reference>
<gene>
    <name evidence="2" type="ORF">SAMN02927914_02083</name>
</gene>
<evidence type="ECO:0000313" key="2">
    <source>
        <dbReference type="EMBL" id="SDA66807.1"/>
    </source>
</evidence>
<feature type="signal peptide" evidence="1">
    <location>
        <begin position="1"/>
        <end position="31"/>
    </location>
</feature>